<protein>
    <recommendedName>
        <fullName evidence="4">C3H1-type domain-containing protein</fullName>
    </recommendedName>
</protein>
<evidence type="ECO:0008006" key="4">
    <source>
        <dbReference type="Google" id="ProtNLM"/>
    </source>
</evidence>
<evidence type="ECO:0000256" key="1">
    <source>
        <dbReference type="SAM" id="MobiDB-lite"/>
    </source>
</evidence>
<accession>A0AB34J5F3</accession>
<evidence type="ECO:0000313" key="2">
    <source>
        <dbReference type="EMBL" id="KAL1511769.1"/>
    </source>
</evidence>
<feature type="region of interest" description="Disordered" evidence="1">
    <location>
        <begin position="1"/>
        <end position="23"/>
    </location>
</feature>
<feature type="compositionally biased region" description="Basic and acidic residues" evidence="1">
    <location>
        <begin position="417"/>
        <end position="435"/>
    </location>
</feature>
<dbReference type="AlphaFoldDB" id="A0AB34J5F3"/>
<keyword evidence="3" id="KW-1185">Reference proteome</keyword>
<organism evidence="2 3">
    <name type="scientific">Prymnesium parvum</name>
    <name type="common">Toxic golden alga</name>
    <dbReference type="NCBI Taxonomy" id="97485"/>
    <lineage>
        <taxon>Eukaryota</taxon>
        <taxon>Haptista</taxon>
        <taxon>Haptophyta</taxon>
        <taxon>Prymnesiophyceae</taxon>
        <taxon>Prymnesiales</taxon>
        <taxon>Prymnesiaceae</taxon>
        <taxon>Prymnesium</taxon>
    </lineage>
</organism>
<feature type="region of interest" description="Disordered" evidence="1">
    <location>
        <begin position="388"/>
        <end position="462"/>
    </location>
</feature>
<dbReference type="EMBL" id="JBGBPQ010000013">
    <property type="protein sequence ID" value="KAL1511769.1"/>
    <property type="molecule type" value="Genomic_DNA"/>
</dbReference>
<dbReference type="Proteomes" id="UP001515480">
    <property type="component" value="Unassembled WGS sequence"/>
</dbReference>
<comment type="caution">
    <text evidence="2">The sequence shown here is derived from an EMBL/GenBank/DDBJ whole genome shotgun (WGS) entry which is preliminary data.</text>
</comment>
<gene>
    <name evidence="2" type="ORF">AB1Y20_005055</name>
</gene>
<name>A0AB34J5F3_PRYPA</name>
<evidence type="ECO:0000313" key="3">
    <source>
        <dbReference type="Proteomes" id="UP001515480"/>
    </source>
</evidence>
<reference evidence="2 3" key="1">
    <citation type="journal article" date="2024" name="Science">
        <title>Giant polyketide synthase enzymes in the biosynthesis of giant marine polyether toxins.</title>
        <authorList>
            <person name="Fallon T.R."/>
            <person name="Shende V.V."/>
            <person name="Wierzbicki I.H."/>
            <person name="Pendleton A.L."/>
            <person name="Watervoot N.F."/>
            <person name="Auber R.P."/>
            <person name="Gonzalez D.J."/>
            <person name="Wisecaver J.H."/>
            <person name="Moore B.S."/>
        </authorList>
    </citation>
    <scope>NUCLEOTIDE SEQUENCE [LARGE SCALE GENOMIC DNA]</scope>
    <source>
        <strain evidence="2 3">12B1</strain>
    </source>
</reference>
<sequence>MSLSRDPRPRRQGGGRSAHYDARRAERGTIGQHAAEWSDAAAHSVFLALHAGCARKGTAIGRFAEEVLASVGLGDARFVARDCRGMCLADRTVALGILRWHAERLAEATTGASCLTLVVLKSFGLGSSSGVRLVDCKTATEATTERLLVARELVALDAKWIAEAAGTSEADKARNAGPAGAAGGPGVTSYVVTQTEEERGFTLPAFDADEIKRQKGVLVQMYNIQSTRAHCMPSLAGMKKIAYWVRNEGCWPDPARVSLESMRREPTDSALLKFRRIVYGVMVVAAGEKVGPTTRHEGACGSKKHGAQWAHGDLLEELLSELGEAADKIPETEMASVVAVMHESLFKSTSRGNESVSLAASQQICKVVDYVSQAKLASAHAMAAANAVHGRGGGGAPKSPAGSKKTKRGSASSTPDKAQRKAGKAERATPTKWPDEEGALGPNGLPRKKGGNPAGASCERRAKGACQFKTCSYSHE</sequence>
<proteinExistence type="predicted"/>